<reference evidence="9" key="1">
    <citation type="submission" date="2021-10" db="EMBL/GenBank/DDBJ databases">
        <title>Anaerobic single-cell dispensing facilitates the cultivation of human gut bacteria.</title>
        <authorList>
            <person name="Afrizal A."/>
        </authorList>
    </citation>
    <scope>NUCLEOTIDE SEQUENCE</scope>
    <source>
        <strain evidence="9">CLA-AA-H215</strain>
    </source>
</reference>
<dbReference type="RefSeq" id="WP_308452546.1">
    <property type="nucleotide sequence ID" value="NZ_JAJEQR010000004.1"/>
</dbReference>
<dbReference type="PANTHER" id="PTHR36838">
    <property type="entry name" value="AUXIN EFFLUX CARRIER FAMILY PROTEIN"/>
    <property type="match status" value="1"/>
</dbReference>
<keyword evidence="7 8" id="KW-0472">Membrane</keyword>
<feature type="transmembrane region" description="Helical" evidence="8">
    <location>
        <begin position="68"/>
        <end position="92"/>
    </location>
</feature>
<dbReference type="Proteomes" id="UP001198182">
    <property type="component" value="Unassembled WGS sequence"/>
</dbReference>
<proteinExistence type="inferred from homology"/>
<evidence type="ECO:0000256" key="5">
    <source>
        <dbReference type="ARBA" id="ARBA00022692"/>
    </source>
</evidence>
<feature type="transmembrane region" description="Helical" evidence="8">
    <location>
        <begin position="197"/>
        <end position="219"/>
    </location>
</feature>
<protein>
    <submittedName>
        <fullName evidence="9">AEC family transporter</fullName>
    </submittedName>
</protein>
<keyword evidence="3" id="KW-0813">Transport</keyword>
<dbReference type="Pfam" id="PF03547">
    <property type="entry name" value="Mem_trans"/>
    <property type="match status" value="1"/>
</dbReference>
<evidence type="ECO:0000256" key="4">
    <source>
        <dbReference type="ARBA" id="ARBA00022475"/>
    </source>
</evidence>
<name>A0AAE3E860_9FIRM</name>
<keyword evidence="10" id="KW-1185">Reference proteome</keyword>
<keyword evidence="4" id="KW-1003">Cell membrane</keyword>
<organism evidence="9 10">
    <name type="scientific">Hominifimenecus microfluidus</name>
    <dbReference type="NCBI Taxonomy" id="2885348"/>
    <lineage>
        <taxon>Bacteria</taxon>
        <taxon>Bacillati</taxon>
        <taxon>Bacillota</taxon>
        <taxon>Clostridia</taxon>
        <taxon>Lachnospirales</taxon>
        <taxon>Lachnospiraceae</taxon>
        <taxon>Hominifimenecus</taxon>
    </lineage>
</organism>
<accession>A0AAE3E860</accession>
<dbReference type="Gene3D" id="1.20.1530.20">
    <property type="match status" value="1"/>
</dbReference>
<keyword evidence="6 8" id="KW-1133">Transmembrane helix</keyword>
<evidence type="ECO:0000256" key="3">
    <source>
        <dbReference type="ARBA" id="ARBA00022448"/>
    </source>
</evidence>
<evidence type="ECO:0000256" key="7">
    <source>
        <dbReference type="ARBA" id="ARBA00023136"/>
    </source>
</evidence>
<dbReference type="EMBL" id="JAJEQR010000004">
    <property type="protein sequence ID" value="MCC2229759.1"/>
    <property type="molecule type" value="Genomic_DNA"/>
</dbReference>
<feature type="transmembrane region" description="Helical" evidence="8">
    <location>
        <begin position="104"/>
        <end position="123"/>
    </location>
</feature>
<feature type="transmembrane region" description="Helical" evidence="8">
    <location>
        <begin position="288"/>
        <end position="311"/>
    </location>
</feature>
<evidence type="ECO:0000256" key="8">
    <source>
        <dbReference type="SAM" id="Phobius"/>
    </source>
</evidence>
<feature type="transmembrane region" description="Helical" evidence="8">
    <location>
        <begin position="37"/>
        <end position="56"/>
    </location>
</feature>
<dbReference type="GO" id="GO:0005886">
    <property type="term" value="C:plasma membrane"/>
    <property type="evidence" value="ECO:0007669"/>
    <property type="project" value="UniProtKB-SubCell"/>
</dbReference>
<dbReference type="GO" id="GO:0055085">
    <property type="term" value="P:transmembrane transport"/>
    <property type="evidence" value="ECO:0007669"/>
    <property type="project" value="InterPro"/>
</dbReference>
<comment type="similarity">
    <text evidence="2">Belongs to the auxin efflux carrier (TC 2.A.69) family.</text>
</comment>
<comment type="caution">
    <text evidence="9">The sequence shown here is derived from an EMBL/GenBank/DDBJ whole genome shotgun (WGS) entry which is preliminary data.</text>
</comment>
<evidence type="ECO:0000256" key="6">
    <source>
        <dbReference type="ARBA" id="ARBA00022989"/>
    </source>
</evidence>
<feature type="transmembrane region" description="Helical" evidence="8">
    <location>
        <begin position="231"/>
        <end position="250"/>
    </location>
</feature>
<evidence type="ECO:0000313" key="10">
    <source>
        <dbReference type="Proteomes" id="UP001198182"/>
    </source>
</evidence>
<feature type="transmembrane region" description="Helical" evidence="8">
    <location>
        <begin position="170"/>
        <end position="191"/>
    </location>
</feature>
<dbReference type="PANTHER" id="PTHR36838:SF1">
    <property type="entry name" value="SLR1864 PROTEIN"/>
    <property type="match status" value="1"/>
</dbReference>
<sequence>MNTFGIIMGQIELFVVLILVGILAVKTKILNQEALGYFSKYLMRIAIPVMIFTNTIHGATRAELLSSIPVLLVAAVTFVGLSLLAWVMSGLLKLQGNERQIYRAASTFGNIGFMGIPLVAALFPETGMLYIALFTIVDQSTLWTLGMSLTQPAGAKKEKLSVPALLKKMINPAMVGILLSILFVLLDISLPEVVDKALTSIAGTSSPLSMIYIGGLFCYTDLAKYLKKKEFYIMTVTKMVLFPVVFYLILKQLPISREIIITITVLSALPEMSTIPMFADANGSDGEYAIGALMVTTMLSILTLPLIGYLVQVL</sequence>
<gene>
    <name evidence="9" type="ORF">LKD81_01915</name>
</gene>
<evidence type="ECO:0000313" key="9">
    <source>
        <dbReference type="EMBL" id="MCC2229759.1"/>
    </source>
</evidence>
<dbReference type="InterPro" id="IPR004776">
    <property type="entry name" value="Mem_transp_PIN-like"/>
</dbReference>
<feature type="transmembrane region" description="Helical" evidence="8">
    <location>
        <begin position="6"/>
        <end position="25"/>
    </location>
</feature>
<dbReference type="InterPro" id="IPR038770">
    <property type="entry name" value="Na+/solute_symporter_sf"/>
</dbReference>
<keyword evidence="5 8" id="KW-0812">Transmembrane</keyword>
<evidence type="ECO:0000256" key="2">
    <source>
        <dbReference type="ARBA" id="ARBA00010145"/>
    </source>
</evidence>
<dbReference type="AlphaFoldDB" id="A0AAE3E860"/>
<evidence type="ECO:0000256" key="1">
    <source>
        <dbReference type="ARBA" id="ARBA00004651"/>
    </source>
</evidence>
<comment type="subcellular location">
    <subcellularLocation>
        <location evidence="1">Cell membrane</location>
        <topology evidence="1">Multi-pass membrane protein</topology>
    </subcellularLocation>
</comment>